<organism evidence="1 2">
    <name type="scientific">Hypocrea jecorina (strain ATCC 56765 / BCRC 32924 / NRRL 11460 / Rut C-30)</name>
    <name type="common">Trichoderma reesei</name>
    <dbReference type="NCBI Taxonomy" id="1344414"/>
    <lineage>
        <taxon>Eukaryota</taxon>
        <taxon>Fungi</taxon>
        <taxon>Dikarya</taxon>
        <taxon>Ascomycota</taxon>
        <taxon>Pezizomycotina</taxon>
        <taxon>Sordariomycetes</taxon>
        <taxon>Hypocreomycetidae</taxon>
        <taxon>Hypocreales</taxon>
        <taxon>Hypocreaceae</taxon>
        <taxon>Trichoderma</taxon>
    </lineage>
</organism>
<dbReference type="EMBL" id="KI911152">
    <property type="protein sequence ID" value="ETS00366.1"/>
    <property type="molecule type" value="Genomic_DNA"/>
</dbReference>
<evidence type="ECO:0000313" key="1">
    <source>
        <dbReference type="EMBL" id="ETS00366.1"/>
    </source>
</evidence>
<protein>
    <submittedName>
        <fullName evidence="1">Uncharacterized protein</fullName>
    </submittedName>
</protein>
<sequence>MVALDCVSVKVPWFNGVTLDKRPWMKLEHRHLLPAASTCACLNASAADPKVPWLHDPL</sequence>
<dbReference type="KEGG" id="trr:M419DRAFT_83388"/>
<evidence type="ECO:0000313" key="2">
    <source>
        <dbReference type="Proteomes" id="UP000024376"/>
    </source>
</evidence>
<accession>A0A024S7A1</accession>
<gene>
    <name evidence="1" type="ORF">M419DRAFT_83388</name>
</gene>
<dbReference type="Proteomes" id="UP000024376">
    <property type="component" value="Unassembled WGS sequence"/>
</dbReference>
<proteinExistence type="predicted"/>
<reference evidence="2" key="1">
    <citation type="journal article" date="2013" name="Ind. Biotechnol.">
        <title>Comparative genomics analysis of Trichoderma reesei strains.</title>
        <authorList>
            <person name="Koike H."/>
            <person name="Aerts A."/>
            <person name="LaButti K."/>
            <person name="Grigoriev I.V."/>
            <person name="Baker S.E."/>
        </authorList>
    </citation>
    <scope>NUCLEOTIDE SEQUENCE [LARGE SCALE GENOMIC DNA]</scope>
    <source>
        <strain evidence="2">ATCC 56765 / BCRC 32924 / NRRL 11460 / Rut C-30</strain>
    </source>
</reference>
<name>A0A024S7A1_HYPJR</name>
<dbReference type="HOGENOM" id="CLU_2979381_0_0_1"/>
<dbReference type="AlphaFoldDB" id="A0A024S7A1"/>